<accession>A0A4R5AMF0</accession>
<organism evidence="4 5">
    <name type="scientific">Actinomadura darangshiensis</name>
    <dbReference type="NCBI Taxonomy" id="705336"/>
    <lineage>
        <taxon>Bacteria</taxon>
        <taxon>Bacillati</taxon>
        <taxon>Actinomycetota</taxon>
        <taxon>Actinomycetes</taxon>
        <taxon>Streptosporangiales</taxon>
        <taxon>Thermomonosporaceae</taxon>
        <taxon>Actinomadura</taxon>
    </lineage>
</organism>
<dbReference type="PANTHER" id="PTHR30024:SF47">
    <property type="entry name" value="TAURINE-BINDING PERIPLASMIC PROTEIN"/>
    <property type="match status" value="1"/>
</dbReference>
<protein>
    <submittedName>
        <fullName evidence="4">ABC transporter substrate-binding protein</fullName>
    </submittedName>
</protein>
<comment type="similarity">
    <text evidence="2">Belongs to the bacterial solute-binding protein SsuA/TauA family.</text>
</comment>
<keyword evidence="3" id="KW-0732">Signal</keyword>
<evidence type="ECO:0000313" key="4">
    <source>
        <dbReference type="EMBL" id="TDD72806.1"/>
    </source>
</evidence>
<keyword evidence="5" id="KW-1185">Reference proteome</keyword>
<dbReference type="EMBL" id="SMKY01000202">
    <property type="protein sequence ID" value="TDD72806.1"/>
    <property type="molecule type" value="Genomic_DNA"/>
</dbReference>
<sequence length="311" mass="32913">MRIAVPDLISPSYFPAVAAVDLGLARAEGLDVRLDLLYPVTDAAEALRTGEIDFLAGAAHAPMHAFPGWRGAKLVAALSQHMYWFLVMRADLKIDRGGLGALRDVRIGAAPGPDLGLRRLLAAAGIDTGRRGIEIGPVPATEGAGTSFGLAAAQALGEGLVDGFWANGMGAELAVRQGTGTLVLDARRGDGPPGADAYTFPALAVTDETIERRPDAVAAMTRAVVRAQNILRDDPGRATEVGERLFPSREASLIAELVRRDAPYYDPRISAETVRSLTGFGALSGLLDHPAGYDTVVATRFRDLWTAPPRR</sequence>
<dbReference type="Gene3D" id="3.40.190.10">
    <property type="entry name" value="Periplasmic binding protein-like II"/>
    <property type="match status" value="2"/>
</dbReference>
<dbReference type="Proteomes" id="UP000295578">
    <property type="component" value="Unassembled WGS sequence"/>
</dbReference>
<evidence type="ECO:0000313" key="5">
    <source>
        <dbReference type="Proteomes" id="UP000295578"/>
    </source>
</evidence>
<evidence type="ECO:0000256" key="3">
    <source>
        <dbReference type="ARBA" id="ARBA00022729"/>
    </source>
</evidence>
<dbReference type="GO" id="GO:0042597">
    <property type="term" value="C:periplasmic space"/>
    <property type="evidence" value="ECO:0007669"/>
    <property type="project" value="UniProtKB-SubCell"/>
</dbReference>
<proteinExistence type="inferred from homology"/>
<dbReference type="PANTHER" id="PTHR30024">
    <property type="entry name" value="ALIPHATIC SULFONATES-BINDING PROTEIN-RELATED"/>
    <property type="match status" value="1"/>
</dbReference>
<comment type="subcellular location">
    <subcellularLocation>
        <location evidence="1">Periplasm</location>
    </subcellularLocation>
</comment>
<dbReference type="OrthoDB" id="9151569at2"/>
<comment type="caution">
    <text evidence="4">The sequence shown here is derived from an EMBL/GenBank/DDBJ whole genome shotgun (WGS) entry which is preliminary data.</text>
</comment>
<evidence type="ECO:0000256" key="2">
    <source>
        <dbReference type="ARBA" id="ARBA00010742"/>
    </source>
</evidence>
<name>A0A4R5AMF0_9ACTN</name>
<reference evidence="4 5" key="1">
    <citation type="submission" date="2019-03" db="EMBL/GenBank/DDBJ databases">
        <title>Draft genome sequences of novel Actinobacteria.</title>
        <authorList>
            <person name="Sahin N."/>
            <person name="Ay H."/>
            <person name="Saygin H."/>
        </authorList>
    </citation>
    <scope>NUCLEOTIDE SEQUENCE [LARGE SCALE GENOMIC DNA]</scope>
    <source>
        <strain evidence="4 5">DSM 45941</strain>
    </source>
</reference>
<gene>
    <name evidence="4" type="ORF">E1293_32410</name>
</gene>
<dbReference type="SUPFAM" id="SSF53850">
    <property type="entry name" value="Periplasmic binding protein-like II"/>
    <property type="match status" value="1"/>
</dbReference>
<dbReference type="GO" id="GO:0042918">
    <property type="term" value="P:alkanesulfonate transmembrane transport"/>
    <property type="evidence" value="ECO:0007669"/>
    <property type="project" value="TreeGrafter"/>
</dbReference>
<evidence type="ECO:0000256" key="1">
    <source>
        <dbReference type="ARBA" id="ARBA00004418"/>
    </source>
</evidence>
<dbReference type="RefSeq" id="WP_132201395.1">
    <property type="nucleotide sequence ID" value="NZ_SMKY01000202.1"/>
</dbReference>
<dbReference type="AlphaFoldDB" id="A0A4R5AMF0"/>